<dbReference type="OrthoDB" id="2018886at2759"/>
<evidence type="ECO:0000256" key="3">
    <source>
        <dbReference type="ARBA" id="ARBA00023239"/>
    </source>
</evidence>
<keyword evidence="3" id="KW-0456">Lyase</keyword>
<proteinExistence type="predicted"/>
<evidence type="ECO:0000256" key="4">
    <source>
        <dbReference type="ARBA" id="ARBA00047684"/>
    </source>
</evidence>
<gene>
    <name evidence="5" type="ORF">SARC_08973</name>
</gene>
<reference evidence="5 6" key="1">
    <citation type="submission" date="2011-02" db="EMBL/GenBank/DDBJ databases">
        <title>The Genome Sequence of Sphaeroforma arctica JP610.</title>
        <authorList>
            <consortium name="The Broad Institute Genome Sequencing Platform"/>
            <person name="Russ C."/>
            <person name="Cuomo C."/>
            <person name="Young S.K."/>
            <person name="Zeng Q."/>
            <person name="Gargeya S."/>
            <person name="Alvarado L."/>
            <person name="Berlin A."/>
            <person name="Chapman S.B."/>
            <person name="Chen Z."/>
            <person name="Freedman E."/>
            <person name="Gellesch M."/>
            <person name="Goldberg J."/>
            <person name="Griggs A."/>
            <person name="Gujja S."/>
            <person name="Heilman E."/>
            <person name="Heiman D."/>
            <person name="Howarth C."/>
            <person name="Mehta T."/>
            <person name="Neiman D."/>
            <person name="Pearson M."/>
            <person name="Roberts A."/>
            <person name="Saif S."/>
            <person name="Shea T."/>
            <person name="Shenoy N."/>
            <person name="Sisk P."/>
            <person name="Stolte C."/>
            <person name="Sykes S."/>
            <person name="White J."/>
            <person name="Yandava C."/>
            <person name="Burger G."/>
            <person name="Gray M.W."/>
            <person name="Holland P.W.H."/>
            <person name="King N."/>
            <person name="Lang F.B.F."/>
            <person name="Roger A.J."/>
            <person name="Ruiz-Trillo I."/>
            <person name="Haas B."/>
            <person name="Nusbaum C."/>
            <person name="Birren B."/>
        </authorList>
    </citation>
    <scope>NUCLEOTIDE SEQUENCE [LARGE SCALE GENOMIC DNA]</scope>
    <source>
        <strain evidence="5 6">JP610</strain>
    </source>
</reference>
<keyword evidence="6" id="KW-1185">Reference proteome</keyword>
<dbReference type="GO" id="GO:0004848">
    <property type="term" value="F:ureidoglycolate hydrolase activity"/>
    <property type="evidence" value="ECO:0007669"/>
    <property type="project" value="InterPro"/>
</dbReference>
<keyword evidence="5" id="KW-0378">Hydrolase</keyword>
<organism evidence="5 6">
    <name type="scientific">Sphaeroforma arctica JP610</name>
    <dbReference type="NCBI Taxonomy" id="667725"/>
    <lineage>
        <taxon>Eukaryota</taxon>
        <taxon>Ichthyosporea</taxon>
        <taxon>Ichthyophonida</taxon>
        <taxon>Sphaeroforma</taxon>
    </lineage>
</organism>
<evidence type="ECO:0000256" key="2">
    <source>
        <dbReference type="ARBA" id="ARBA00022631"/>
    </source>
</evidence>
<keyword evidence="2" id="KW-0659">Purine metabolism</keyword>
<dbReference type="AlphaFoldDB" id="A0A0L0FRL2"/>
<comment type="catalytic activity">
    <reaction evidence="4">
        <text>(S)-ureidoglycolate = urea + glyoxylate</text>
        <dbReference type="Rhea" id="RHEA:11304"/>
        <dbReference type="ChEBI" id="CHEBI:16199"/>
        <dbReference type="ChEBI" id="CHEBI:36655"/>
        <dbReference type="ChEBI" id="CHEBI:57296"/>
        <dbReference type="EC" id="4.3.2.3"/>
    </reaction>
</comment>
<dbReference type="Proteomes" id="UP000054560">
    <property type="component" value="Unassembled WGS sequence"/>
</dbReference>
<comment type="subunit">
    <text evidence="1">Homodimer.</text>
</comment>
<dbReference type="InterPro" id="IPR024060">
    <property type="entry name" value="Ureidoglycolate_lyase_dom_sf"/>
</dbReference>
<dbReference type="PANTHER" id="PTHR35721">
    <property type="entry name" value="UREIDOGLYCOLATE HYDROLASE"/>
    <property type="match status" value="1"/>
</dbReference>
<dbReference type="SUPFAM" id="SSF51182">
    <property type="entry name" value="RmlC-like cupins"/>
    <property type="match status" value="1"/>
</dbReference>
<dbReference type="GO" id="GO:0006144">
    <property type="term" value="P:purine nucleobase metabolic process"/>
    <property type="evidence" value="ECO:0007669"/>
    <property type="project" value="UniProtKB-KW"/>
</dbReference>
<dbReference type="RefSeq" id="XP_014152505.1">
    <property type="nucleotide sequence ID" value="XM_014297030.1"/>
</dbReference>
<protein>
    <submittedName>
        <fullName evidence="5">Ureidoglycolate hydrolase</fullName>
    </submittedName>
</protein>
<dbReference type="Pfam" id="PF04115">
    <property type="entry name" value="Ureidogly_lyase"/>
    <property type="match status" value="1"/>
</dbReference>
<dbReference type="GO" id="GO:0050385">
    <property type="term" value="F:ureidoglycolate lyase activity"/>
    <property type="evidence" value="ECO:0007669"/>
    <property type="project" value="UniProtKB-EC"/>
</dbReference>
<dbReference type="InterPro" id="IPR007247">
    <property type="entry name" value="Ureidogly_lyase"/>
</dbReference>
<dbReference type="GO" id="GO:0000256">
    <property type="term" value="P:allantoin catabolic process"/>
    <property type="evidence" value="ECO:0007669"/>
    <property type="project" value="InterPro"/>
</dbReference>
<dbReference type="Gene3D" id="2.60.120.480">
    <property type="entry name" value="Ureidoglycolate hydrolase"/>
    <property type="match status" value="1"/>
</dbReference>
<evidence type="ECO:0000256" key="1">
    <source>
        <dbReference type="ARBA" id="ARBA00011738"/>
    </source>
</evidence>
<evidence type="ECO:0000313" key="6">
    <source>
        <dbReference type="Proteomes" id="UP000054560"/>
    </source>
</evidence>
<dbReference type="eggNOG" id="ENOG502QVMT">
    <property type="taxonomic scope" value="Eukaryota"/>
</dbReference>
<dbReference type="EMBL" id="KQ242459">
    <property type="protein sequence ID" value="KNC78603.1"/>
    <property type="molecule type" value="Genomic_DNA"/>
</dbReference>
<name>A0A0L0FRL2_9EUKA</name>
<dbReference type="GeneID" id="25909477"/>
<accession>A0A0L0FRL2</accession>
<dbReference type="PANTHER" id="PTHR35721:SF1">
    <property type="entry name" value="UREIDOGLYCOLATE HYDROLASE"/>
    <property type="match status" value="1"/>
</dbReference>
<sequence>MTSTESAGVTILPTQEITSENFNPYGQVVRPSSDGLPFGPADAQLNLSNGTPRFYIMQLEGRGLRIDRISRHQKCTQCLGAIDGKDWYMVVAPPNKNSIMPDMSQMKAFHIPGDCFIKLEMGTWHAGPYFEHESASFYNLELADTNETDLYDHVFGEEFDISPVTK</sequence>
<dbReference type="InterPro" id="IPR011051">
    <property type="entry name" value="RmlC_Cupin_sf"/>
</dbReference>
<evidence type="ECO:0000313" key="5">
    <source>
        <dbReference type="EMBL" id="KNC78603.1"/>
    </source>
</evidence>